<comment type="similarity">
    <text evidence="1 3">Belongs to the short-chain dehydrogenases/reductases (SDR) family.</text>
</comment>
<dbReference type="SUPFAM" id="SSF51735">
    <property type="entry name" value="NAD(P)-binding Rossmann-fold domains"/>
    <property type="match status" value="1"/>
</dbReference>
<proteinExistence type="inferred from homology"/>
<dbReference type="PANTHER" id="PTHR43115:SF4">
    <property type="entry name" value="DEHYDROGENASE_REDUCTASE SDR FAMILY MEMBER 11"/>
    <property type="match status" value="1"/>
</dbReference>
<sequence>MAQLKGKIAWVTGAGTGIGEAGAHALAAEGAMVVLTGRTASKLDAVAKAIAAKGGSAEVKACDMADAAAVQAVADAILAAHGRIDILVNNAGLNITDRAWSRLTAAGVKELVDGNLMSVFHGTLAVLPAMRKQQDGLIIHTASMAGRFVSPLSGPGYTACKHGVVAMSHSINMEECANGIRSTVVCPGEVRTPIMDKRPNKLSEQDLAEMVQPEDCGRLIAFIAATPAHVCLNEILITPTRNRGYLAAMQRKL</sequence>
<evidence type="ECO:0000256" key="1">
    <source>
        <dbReference type="ARBA" id="ARBA00006484"/>
    </source>
</evidence>
<keyword evidence="2" id="KW-0560">Oxidoreductase</keyword>
<dbReference type="Proteomes" id="UP000553193">
    <property type="component" value="Unassembled WGS sequence"/>
</dbReference>
<dbReference type="PANTHER" id="PTHR43115">
    <property type="entry name" value="DEHYDROGENASE/REDUCTASE SDR FAMILY MEMBER 11"/>
    <property type="match status" value="1"/>
</dbReference>
<dbReference type="PRINTS" id="PR00081">
    <property type="entry name" value="GDHRDH"/>
</dbReference>
<dbReference type="GO" id="GO:0016491">
    <property type="term" value="F:oxidoreductase activity"/>
    <property type="evidence" value="ECO:0007669"/>
    <property type="project" value="UniProtKB-KW"/>
</dbReference>
<protein>
    <submittedName>
        <fullName evidence="4">NADP-dependent 3-hydroxy acid dehydrogenase YdfG</fullName>
    </submittedName>
</protein>
<dbReference type="EMBL" id="JACIDJ010000002">
    <property type="protein sequence ID" value="MBB3898107.1"/>
    <property type="molecule type" value="Genomic_DNA"/>
</dbReference>
<accession>A0A840AAI1</accession>
<keyword evidence="5" id="KW-1185">Reference proteome</keyword>
<dbReference type="AlphaFoldDB" id="A0A840AAI1"/>
<dbReference type="CDD" id="cd05233">
    <property type="entry name" value="SDR_c"/>
    <property type="match status" value="1"/>
</dbReference>
<evidence type="ECO:0000313" key="4">
    <source>
        <dbReference type="EMBL" id="MBB3898107.1"/>
    </source>
</evidence>
<comment type="caution">
    <text evidence="4">The sequence shown here is derived from an EMBL/GenBank/DDBJ whole genome shotgun (WGS) entry which is preliminary data.</text>
</comment>
<evidence type="ECO:0000313" key="5">
    <source>
        <dbReference type="Proteomes" id="UP000553193"/>
    </source>
</evidence>
<dbReference type="RefSeq" id="WP_184383198.1">
    <property type="nucleotide sequence ID" value="NZ_JACIDJ010000002.1"/>
</dbReference>
<gene>
    <name evidence="4" type="ORF">GGQ83_001544</name>
</gene>
<dbReference type="Gene3D" id="3.40.50.720">
    <property type="entry name" value="NAD(P)-binding Rossmann-like Domain"/>
    <property type="match status" value="1"/>
</dbReference>
<reference evidence="4 5" key="1">
    <citation type="submission" date="2020-08" db="EMBL/GenBank/DDBJ databases">
        <title>Genomic Encyclopedia of Type Strains, Phase IV (KMG-IV): sequencing the most valuable type-strain genomes for metagenomic binning, comparative biology and taxonomic classification.</title>
        <authorList>
            <person name="Goeker M."/>
        </authorList>
    </citation>
    <scope>NUCLEOTIDE SEQUENCE [LARGE SCALE GENOMIC DNA]</scope>
    <source>
        <strain evidence="4 5">DSM 19979</strain>
    </source>
</reference>
<dbReference type="Pfam" id="PF00106">
    <property type="entry name" value="adh_short"/>
    <property type="match status" value="1"/>
</dbReference>
<dbReference type="InterPro" id="IPR002347">
    <property type="entry name" value="SDR_fam"/>
</dbReference>
<name>A0A840AAI1_9PROT</name>
<dbReference type="PRINTS" id="PR00080">
    <property type="entry name" value="SDRFAMILY"/>
</dbReference>
<dbReference type="InterPro" id="IPR036291">
    <property type="entry name" value="NAD(P)-bd_dom_sf"/>
</dbReference>
<evidence type="ECO:0000256" key="3">
    <source>
        <dbReference type="RuleBase" id="RU000363"/>
    </source>
</evidence>
<organism evidence="4 5">
    <name type="scientific">Roseococcus suduntuyensis</name>
    <dbReference type="NCBI Taxonomy" id="455361"/>
    <lineage>
        <taxon>Bacteria</taxon>
        <taxon>Pseudomonadati</taxon>
        <taxon>Pseudomonadota</taxon>
        <taxon>Alphaproteobacteria</taxon>
        <taxon>Acetobacterales</taxon>
        <taxon>Roseomonadaceae</taxon>
        <taxon>Roseococcus</taxon>
    </lineage>
</organism>
<evidence type="ECO:0000256" key="2">
    <source>
        <dbReference type="ARBA" id="ARBA00023002"/>
    </source>
</evidence>